<name>A0A8S5U2B4_9CAUD</name>
<protein>
    <submittedName>
        <fullName evidence="1">Uncharacterized protein</fullName>
    </submittedName>
</protein>
<dbReference type="EMBL" id="BK015988">
    <property type="protein sequence ID" value="DAF88600.1"/>
    <property type="molecule type" value="Genomic_DNA"/>
</dbReference>
<organism evidence="1">
    <name type="scientific">Siphoviridae sp. ctqzz19</name>
    <dbReference type="NCBI Taxonomy" id="2825682"/>
    <lineage>
        <taxon>Viruses</taxon>
        <taxon>Duplodnaviria</taxon>
        <taxon>Heunggongvirae</taxon>
        <taxon>Uroviricota</taxon>
        <taxon>Caudoviricetes</taxon>
    </lineage>
</organism>
<reference evidence="1" key="1">
    <citation type="journal article" date="2021" name="Proc. Natl. Acad. Sci. U.S.A.">
        <title>A Catalog of Tens of Thousands of Viruses from Human Metagenomes Reveals Hidden Associations with Chronic Diseases.</title>
        <authorList>
            <person name="Tisza M.J."/>
            <person name="Buck C.B."/>
        </authorList>
    </citation>
    <scope>NUCLEOTIDE SEQUENCE</scope>
    <source>
        <strain evidence="1">Ctqzz19</strain>
    </source>
</reference>
<proteinExistence type="predicted"/>
<evidence type="ECO:0000313" key="1">
    <source>
        <dbReference type="EMBL" id="DAF88600.1"/>
    </source>
</evidence>
<sequence length="56" mass="6794">MIEDFTYSEIEDIIKKNYFDVKEELEQLAMAQKEDMYEDGPISYGNFGYYTSWIEY</sequence>
<accession>A0A8S5U2B4</accession>